<feature type="compositionally biased region" description="Basic residues" evidence="1">
    <location>
        <begin position="247"/>
        <end position="263"/>
    </location>
</feature>
<feature type="region of interest" description="Disordered" evidence="1">
    <location>
        <begin position="304"/>
        <end position="323"/>
    </location>
</feature>
<gene>
    <name evidence="2" type="primary">Dsec\GM25853</name>
    <name evidence="2" type="ORF">Dsec_GM25853</name>
</gene>
<feature type="region of interest" description="Disordered" evidence="1">
    <location>
        <begin position="1"/>
        <end position="56"/>
    </location>
</feature>
<keyword evidence="3" id="KW-1185">Reference proteome</keyword>
<organism evidence="3">
    <name type="scientific">Drosophila sechellia</name>
    <name type="common">Fruit fly</name>
    <dbReference type="NCBI Taxonomy" id="7238"/>
    <lineage>
        <taxon>Eukaryota</taxon>
        <taxon>Metazoa</taxon>
        <taxon>Ecdysozoa</taxon>
        <taxon>Arthropoda</taxon>
        <taxon>Hexapoda</taxon>
        <taxon>Insecta</taxon>
        <taxon>Pterygota</taxon>
        <taxon>Neoptera</taxon>
        <taxon>Endopterygota</taxon>
        <taxon>Diptera</taxon>
        <taxon>Brachycera</taxon>
        <taxon>Muscomorpha</taxon>
        <taxon>Ephydroidea</taxon>
        <taxon>Drosophilidae</taxon>
        <taxon>Drosophila</taxon>
        <taxon>Sophophora</taxon>
    </lineage>
</organism>
<feature type="compositionally biased region" description="Polar residues" evidence="1">
    <location>
        <begin position="43"/>
        <end position="56"/>
    </location>
</feature>
<protein>
    <submittedName>
        <fullName evidence="2">GM25853</fullName>
    </submittedName>
</protein>
<evidence type="ECO:0000313" key="3">
    <source>
        <dbReference type="Proteomes" id="UP000001292"/>
    </source>
</evidence>
<feature type="compositionally biased region" description="Low complexity" evidence="1">
    <location>
        <begin position="138"/>
        <end position="147"/>
    </location>
</feature>
<name>B4HEN3_DROSE</name>
<dbReference type="Proteomes" id="UP000001292">
    <property type="component" value="Unassembled WGS sequence"/>
</dbReference>
<accession>B4HEN3</accession>
<feature type="compositionally biased region" description="Gly residues" evidence="1">
    <location>
        <begin position="11"/>
        <end position="26"/>
    </location>
</feature>
<reference evidence="2 3" key="1">
    <citation type="journal article" date="2007" name="Nature">
        <title>Evolution of genes and genomes on the Drosophila phylogeny.</title>
        <authorList>
            <consortium name="Drosophila 12 Genomes Consortium"/>
            <person name="Clark A.G."/>
            <person name="Eisen M.B."/>
            <person name="Smith D.R."/>
            <person name="Bergman C.M."/>
            <person name="Oliver B."/>
            <person name="Markow T.A."/>
            <person name="Kaufman T.C."/>
            <person name="Kellis M."/>
            <person name="Gelbart W."/>
            <person name="Iyer V.N."/>
            <person name="Pollard D.A."/>
            <person name="Sackton T.B."/>
            <person name="Larracuente A.M."/>
            <person name="Singh N.D."/>
            <person name="Abad J.P."/>
            <person name="Abt D.N."/>
            <person name="Adryan B."/>
            <person name="Aguade M."/>
            <person name="Akashi H."/>
            <person name="Anderson W.W."/>
            <person name="Aquadro C.F."/>
            <person name="Ardell D.H."/>
            <person name="Arguello R."/>
            <person name="Artieri C.G."/>
            <person name="Barbash D.A."/>
            <person name="Barker D."/>
            <person name="Barsanti P."/>
            <person name="Batterham P."/>
            <person name="Batzoglou S."/>
            <person name="Begun D."/>
            <person name="Bhutkar A."/>
            <person name="Blanco E."/>
            <person name="Bosak S.A."/>
            <person name="Bradley R.K."/>
            <person name="Brand A.D."/>
            <person name="Brent M.R."/>
            <person name="Brooks A.N."/>
            <person name="Brown R.H."/>
            <person name="Butlin R.K."/>
            <person name="Caggese C."/>
            <person name="Calvi B.R."/>
            <person name="Bernardo de Carvalho A."/>
            <person name="Caspi A."/>
            <person name="Castrezana S."/>
            <person name="Celniker S.E."/>
            <person name="Chang J.L."/>
            <person name="Chapple C."/>
            <person name="Chatterji S."/>
            <person name="Chinwalla A."/>
            <person name="Civetta A."/>
            <person name="Clifton S.W."/>
            <person name="Comeron J.M."/>
            <person name="Costello J.C."/>
            <person name="Coyne J.A."/>
            <person name="Daub J."/>
            <person name="David R.G."/>
            <person name="Delcher A.L."/>
            <person name="Delehaunty K."/>
            <person name="Do C.B."/>
            <person name="Ebling H."/>
            <person name="Edwards K."/>
            <person name="Eickbush T."/>
            <person name="Evans J.D."/>
            <person name="Filipski A."/>
            <person name="Findeiss S."/>
            <person name="Freyhult E."/>
            <person name="Fulton L."/>
            <person name="Fulton R."/>
            <person name="Garcia A.C."/>
            <person name="Gardiner A."/>
            <person name="Garfield D.A."/>
            <person name="Garvin B.E."/>
            <person name="Gibson G."/>
            <person name="Gilbert D."/>
            <person name="Gnerre S."/>
            <person name="Godfrey J."/>
            <person name="Good R."/>
            <person name="Gotea V."/>
            <person name="Gravely B."/>
            <person name="Greenberg A.J."/>
            <person name="Griffiths-Jones S."/>
            <person name="Gross S."/>
            <person name="Guigo R."/>
            <person name="Gustafson E.A."/>
            <person name="Haerty W."/>
            <person name="Hahn M.W."/>
            <person name="Halligan D.L."/>
            <person name="Halpern A.L."/>
            <person name="Halter G.M."/>
            <person name="Han M.V."/>
            <person name="Heger A."/>
            <person name="Hillier L."/>
            <person name="Hinrichs A.S."/>
            <person name="Holmes I."/>
            <person name="Hoskins R.A."/>
            <person name="Hubisz M.J."/>
            <person name="Hultmark D."/>
            <person name="Huntley M.A."/>
            <person name="Jaffe D.B."/>
            <person name="Jagadeeshan S."/>
            <person name="Jeck W.R."/>
            <person name="Johnson J."/>
            <person name="Jones C.D."/>
            <person name="Jordan W.C."/>
            <person name="Karpen G.H."/>
            <person name="Kataoka E."/>
            <person name="Keightley P.D."/>
            <person name="Kheradpour P."/>
            <person name="Kirkness E.F."/>
            <person name="Koerich L.B."/>
            <person name="Kristiansen K."/>
            <person name="Kudrna D."/>
            <person name="Kulathinal R.J."/>
            <person name="Kumar S."/>
            <person name="Kwok R."/>
            <person name="Lander E."/>
            <person name="Langley C.H."/>
            <person name="Lapoint R."/>
            <person name="Lazzaro B.P."/>
            <person name="Lee S.J."/>
            <person name="Levesque L."/>
            <person name="Li R."/>
            <person name="Lin C.F."/>
            <person name="Lin M.F."/>
            <person name="Lindblad-Toh K."/>
            <person name="Llopart A."/>
            <person name="Long M."/>
            <person name="Low L."/>
            <person name="Lozovsky E."/>
            <person name="Lu J."/>
            <person name="Luo M."/>
            <person name="Machado C.A."/>
            <person name="Makalowski W."/>
            <person name="Marzo M."/>
            <person name="Matsuda M."/>
            <person name="Matzkin L."/>
            <person name="McAllister B."/>
            <person name="McBride C.S."/>
            <person name="McKernan B."/>
            <person name="McKernan K."/>
            <person name="Mendez-Lago M."/>
            <person name="Minx P."/>
            <person name="Mollenhauer M.U."/>
            <person name="Montooth K."/>
            <person name="Mount S.M."/>
            <person name="Mu X."/>
            <person name="Myers E."/>
            <person name="Negre B."/>
            <person name="Newfeld S."/>
            <person name="Nielsen R."/>
            <person name="Noor M.A."/>
            <person name="O'Grady P."/>
            <person name="Pachter L."/>
            <person name="Papaceit M."/>
            <person name="Parisi M.J."/>
            <person name="Parisi M."/>
            <person name="Parts L."/>
            <person name="Pedersen J.S."/>
            <person name="Pesole G."/>
            <person name="Phillippy A.M."/>
            <person name="Ponting C.P."/>
            <person name="Pop M."/>
            <person name="Porcelli D."/>
            <person name="Powell J.R."/>
            <person name="Prohaska S."/>
            <person name="Pruitt K."/>
            <person name="Puig M."/>
            <person name="Quesneville H."/>
            <person name="Ram K.R."/>
            <person name="Rand D."/>
            <person name="Rasmussen M.D."/>
            <person name="Reed L.K."/>
            <person name="Reenan R."/>
            <person name="Reily A."/>
            <person name="Remington K.A."/>
            <person name="Rieger T.T."/>
            <person name="Ritchie M.G."/>
            <person name="Robin C."/>
            <person name="Rogers Y.H."/>
            <person name="Rohde C."/>
            <person name="Rozas J."/>
            <person name="Rubenfield M.J."/>
            <person name="Ruiz A."/>
            <person name="Russo S."/>
            <person name="Salzberg S.L."/>
            <person name="Sanchez-Gracia A."/>
            <person name="Saranga D.J."/>
            <person name="Sato H."/>
            <person name="Schaeffer S.W."/>
            <person name="Schatz M.C."/>
            <person name="Schlenke T."/>
            <person name="Schwartz R."/>
            <person name="Segarra C."/>
            <person name="Singh R.S."/>
            <person name="Sirot L."/>
            <person name="Sirota M."/>
            <person name="Sisneros N.B."/>
            <person name="Smith C.D."/>
            <person name="Smith T.F."/>
            <person name="Spieth J."/>
            <person name="Stage D.E."/>
            <person name="Stark A."/>
            <person name="Stephan W."/>
            <person name="Strausberg R.L."/>
            <person name="Strempel S."/>
            <person name="Sturgill D."/>
            <person name="Sutton G."/>
            <person name="Sutton G.G."/>
            <person name="Tao W."/>
            <person name="Teichmann S."/>
            <person name="Tobari Y.N."/>
            <person name="Tomimura Y."/>
            <person name="Tsolas J.M."/>
            <person name="Valente V.L."/>
            <person name="Venter E."/>
            <person name="Venter J.C."/>
            <person name="Vicario S."/>
            <person name="Vieira F.G."/>
            <person name="Vilella A.J."/>
            <person name="Villasante A."/>
            <person name="Walenz B."/>
            <person name="Wang J."/>
            <person name="Wasserman M."/>
            <person name="Watts T."/>
            <person name="Wilson D."/>
            <person name="Wilson R.K."/>
            <person name="Wing R.A."/>
            <person name="Wolfner M.F."/>
            <person name="Wong A."/>
            <person name="Wong G.K."/>
            <person name="Wu C.I."/>
            <person name="Wu G."/>
            <person name="Yamamoto D."/>
            <person name="Yang H.P."/>
            <person name="Yang S.P."/>
            <person name="Yorke J.A."/>
            <person name="Yoshida K."/>
            <person name="Zdobnov E."/>
            <person name="Zhang P."/>
            <person name="Zhang Y."/>
            <person name="Zimin A.V."/>
            <person name="Baldwin J."/>
            <person name="Abdouelleil A."/>
            <person name="Abdulkadir J."/>
            <person name="Abebe A."/>
            <person name="Abera B."/>
            <person name="Abreu J."/>
            <person name="Acer S.C."/>
            <person name="Aftuck L."/>
            <person name="Alexander A."/>
            <person name="An P."/>
            <person name="Anderson E."/>
            <person name="Anderson S."/>
            <person name="Arachi H."/>
            <person name="Azer M."/>
            <person name="Bachantsang P."/>
            <person name="Barry A."/>
            <person name="Bayul T."/>
            <person name="Berlin A."/>
            <person name="Bessette D."/>
            <person name="Bloom T."/>
            <person name="Blye J."/>
            <person name="Boguslavskiy L."/>
            <person name="Bonnet C."/>
            <person name="Boukhgalter B."/>
            <person name="Bourzgui I."/>
            <person name="Brown A."/>
            <person name="Cahill P."/>
            <person name="Channer S."/>
            <person name="Cheshatsang Y."/>
            <person name="Chuda L."/>
            <person name="Citroen M."/>
            <person name="Collymore A."/>
            <person name="Cooke P."/>
            <person name="Costello M."/>
            <person name="D'Aco K."/>
            <person name="Daza R."/>
            <person name="De Haan G."/>
            <person name="DeGray S."/>
            <person name="DeMaso C."/>
            <person name="Dhargay N."/>
            <person name="Dooley K."/>
            <person name="Dooley E."/>
            <person name="Doricent M."/>
            <person name="Dorje P."/>
            <person name="Dorjee K."/>
            <person name="Dupes A."/>
            <person name="Elong R."/>
            <person name="Falk J."/>
            <person name="Farina A."/>
            <person name="Faro S."/>
            <person name="Ferguson D."/>
            <person name="Fisher S."/>
            <person name="Foley C.D."/>
            <person name="Franke A."/>
            <person name="Friedrich D."/>
            <person name="Gadbois L."/>
            <person name="Gearin G."/>
            <person name="Gearin C.R."/>
            <person name="Giannoukos G."/>
            <person name="Goode T."/>
            <person name="Graham J."/>
            <person name="Grandbois E."/>
            <person name="Grewal S."/>
            <person name="Gyaltsen K."/>
            <person name="Hafez N."/>
            <person name="Hagos B."/>
            <person name="Hall J."/>
            <person name="Henson C."/>
            <person name="Hollinger A."/>
            <person name="Honan T."/>
            <person name="Huard M.D."/>
            <person name="Hughes L."/>
            <person name="Hurhula B."/>
            <person name="Husby M.E."/>
            <person name="Kamat A."/>
            <person name="Kanga B."/>
            <person name="Kashin S."/>
            <person name="Khazanovich D."/>
            <person name="Kisner P."/>
            <person name="Lance K."/>
            <person name="Lara M."/>
            <person name="Lee W."/>
            <person name="Lennon N."/>
            <person name="Letendre F."/>
            <person name="LeVine R."/>
            <person name="Lipovsky A."/>
            <person name="Liu X."/>
            <person name="Liu J."/>
            <person name="Liu S."/>
            <person name="Lokyitsang T."/>
            <person name="Lokyitsang Y."/>
            <person name="Lubonja R."/>
            <person name="Lui A."/>
            <person name="MacDonald P."/>
            <person name="Magnisalis V."/>
            <person name="Maru K."/>
            <person name="Matthews C."/>
            <person name="McCusker W."/>
            <person name="McDonough S."/>
            <person name="Mehta T."/>
            <person name="Meldrim J."/>
            <person name="Meneus L."/>
            <person name="Mihai O."/>
            <person name="Mihalev A."/>
            <person name="Mihova T."/>
            <person name="Mittelman R."/>
            <person name="Mlenga V."/>
            <person name="Montmayeur A."/>
            <person name="Mulrain L."/>
            <person name="Navidi A."/>
            <person name="Naylor J."/>
            <person name="Negash T."/>
            <person name="Nguyen T."/>
            <person name="Nguyen N."/>
            <person name="Nicol R."/>
            <person name="Norbu C."/>
            <person name="Norbu N."/>
            <person name="Novod N."/>
            <person name="O'Neill B."/>
            <person name="Osman S."/>
            <person name="Markiewicz E."/>
            <person name="Oyono O.L."/>
            <person name="Patti C."/>
            <person name="Phunkhang P."/>
            <person name="Pierre F."/>
            <person name="Priest M."/>
            <person name="Raghuraman S."/>
            <person name="Rege F."/>
            <person name="Reyes R."/>
            <person name="Rise C."/>
            <person name="Rogov P."/>
            <person name="Ross K."/>
            <person name="Ryan E."/>
            <person name="Settipalli S."/>
            <person name="Shea T."/>
            <person name="Sherpa N."/>
            <person name="Shi L."/>
            <person name="Shih D."/>
            <person name="Sparrow T."/>
            <person name="Spaulding J."/>
            <person name="Stalker J."/>
            <person name="Stange-Thomann N."/>
            <person name="Stavropoulos S."/>
            <person name="Stone C."/>
            <person name="Strader C."/>
            <person name="Tesfaye S."/>
            <person name="Thomson T."/>
            <person name="Thoulutsang Y."/>
            <person name="Thoulutsang D."/>
            <person name="Topham K."/>
            <person name="Topping I."/>
            <person name="Tsamla T."/>
            <person name="Vassiliev H."/>
            <person name="Vo A."/>
            <person name="Wangchuk T."/>
            <person name="Wangdi T."/>
            <person name="Weiand M."/>
            <person name="Wilkinson J."/>
            <person name="Wilson A."/>
            <person name="Yadav S."/>
            <person name="Young G."/>
            <person name="Yu Q."/>
            <person name="Zembek L."/>
            <person name="Zhong D."/>
            <person name="Zimmer A."/>
            <person name="Zwirko Z."/>
            <person name="Jaffe D.B."/>
            <person name="Alvarez P."/>
            <person name="Brockman W."/>
            <person name="Butler J."/>
            <person name="Chin C."/>
            <person name="Gnerre S."/>
            <person name="Grabherr M."/>
            <person name="Kleber M."/>
            <person name="Mauceli E."/>
            <person name="MacCallum I."/>
        </authorList>
    </citation>
    <scope>NUCLEOTIDE SEQUENCE [LARGE SCALE GENOMIC DNA]</scope>
    <source>
        <strain evidence="3">Rob3c / Tucson 14021-0248.25</strain>
    </source>
</reference>
<dbReference type="HOGENOM" id="CLU_023325_0_0_1"/>
<dbReference type="OMA" id="PIHHHAI"/>
<dbReference type="PhylomeDB" id="B4HEN3"/>
<feature type="compositionally biased region" description="Low complexity" evidence="1">
    <location>
        <begin position="196"/>
        <end position="232"/>
    </location>
</feature>
<evidence type="ECO:0000313" key="2">
    <source>
        <dbReference type="EMBL" id="EDW42190.1"/>
    </source>
</evidence>
<proteinExistence type="predicted"/>
<feature type="region of interest" description="Disordered" evidence="1">
    <location>
        <begin position="131"/>
        <end position="164"/>
    </location>
</feature>
<dbReference type="EMBL" id="CH480815">
    <property type="protein sequence ID" value="EDW42190.1"/>
    <property type="molecule type" value="Genomic_DNA"/>
</dbReference>
<feature type="region of interest" description="Disordered" evidence="1">
    <location>
        <begin position="189"/>
        <end position="274"/>
    </location>
</feature>
<evidence type="ECO:0000256" key="1">
    <source>
        <dbReference type="SAM" id="MobiDB-lite"/>
    </source>
</evidence>
<sequence length="507" mass="53462">MRTLSAPNGGFASGGGGGGAAGGSGGPALPPQSQRKSLACSPLNGQADTITPTPATHKLTNFQSALKIEEMAAAKGTAMATGESQLATTIEDLKSRRQRQLSGGDMETMLASQPMPKRVGITHAVLTSRNAITPPPASASSASQSAATVHSAKGSSSAGTTPGYLVDVTKKGSTSTIWTSEESILRSVGAVDEDNNSTSSSSACEEATGVLSSGKSGISLDSSGLDNDNNESGIGTATPPKDMSHYWKSHHLQHHHHHHHRKCAGSAQDNESVSSLEALRKMKFQKSGSVASSDDPDVLEVLSQCGSGGEANESQDDMLDEEKDKMSKSQDYDEIWDCDCTDGDASSASGGGGVTATPVVLRRKYTAPPPILVPRTQRSHSLDHYHSPQPLVHPRKVLPIHNHALKGKERGQLSLALRQETFQSLLSPSATAANQLHHFVELPSPSSASLHSGLGDSGGIQELCTKSNSAPMLLKEREMSRRFDNFEAQHLTLRYSRSQSDRYLAGE</sequence>
<dbReference type="AlphaFoldDB" id="B4HEN3"/>